<evidence type="ECO:0000256" key="3">
    <source>
        <dbReference type="PIRNR" id="PIRNR002070"/>
    </source>
</evidence>
<comment type="subunit">
    <text evidence="2">Homotetramer.</text>
</comment>
<dbReference type="PANTHER" id="PTHR10302:SF0">
    <property type="entry name" value="SINGLE-STRANDED DNA-BINDING PROTEIN, MITOCHONDRIAL"/>
    <property type="match status" value="1"/>
</dbReference>
<organism evidence="4 5">
    <name type="scientific">Dyadobacter beijingensis</name>
    <dbReference type="NCBI Taxonomy" id="365489"/>
    <lineage>
        <taxon>Bacteria</taxon>
        <taxon>Pseudomonadati</taxon>
        <taxon>Bacteroidota</taxon>
        <taxon>Cytophagia</taxon>
        <taxon>Cytophagales</taxon>
        <taxon>Spirosomataceae</taxon>
        <taxon>Dyadobacter</taxon>
    </lineage>
</organism>
<dbReference type="PANTHER" id="PTHR10302">
    <property type="entry name" value="SINGLE-STRANDED DNA-BINDING PROTEIN"/>
    <property type="match status" value="1"/>
</dbReference>
<dbReference type="NCBIfam" id="TIGR00621">
    <property type="entry name" value="ssb"/>
    <property type="match status" value="1"/>
</dbReference>
<comment type="caution">
    <text evidence="2">Lacks conserved residue(s) required for the propagation of feature annotation.</text>
</comment>
<dbReference type="SUPFAM" id="SSF50249">
    <property type="entry name" value="Nucleic acid-binding proteins"/>
    <property type="match status" value="1"/>
</dbReference>
<dbReference type="InterPro" id="IPR012340">
    <property type="entry name" value="NA-bd_OB-fold"/>
</dbReference>
<dbReference type="CDD" id="cd04496">
    <property type="entry name" value="SSB_OBF"/>
    <property type="match status" value="1"/>
</dbReference>
<dbReference type="Pfam" id="PF00436">
    <property type="entry name" value="SSB"/>
    <property type="match status" value="1"/>
</dbReference>
<accession>A0ABQ2HD78</accession>
<dbReference type="RefSeq" id="WP_019941503.1">
    <property type="nucleotide sequence ID" value="NZ_BMLI01000001.1"/>
</dbReference>
<dbReference type="Proteomes" id="UP000632339">
    <property type="component" value="Unassembled WGS sequence"/>
</dbReference>
<dbReference type="PIRSF" id="PIRSF002070">
    <property type="entry name" value="SSB"/>
    <property type="match status" value="1"/>
</dbReference>
<evidence type="ECO:0000313" key="4">
    <source>
        <dbReference type="EMBL" id="GGM73607.1"/>
    </source>
</evidence>
<dbReference type="PROSITE" id="PS50935">
    <property type="entry name" value="SSB"/>
    <property type="match status" value="1"/>
</dbReference>
<keyword evidence="5" id="KW-1185">Reference proteome</keyword>
<dbReference type="Gene3D" id="2.40.50.140">
    <property type="entry name" value="Nucleic acid-binding proteins"/>
    <property type="match status" value="1"/>
</dbReference>
<dbReference type="InterPro" id="IPR011344">
    <property type="entry name" value="ssDNA-bd"/>
</dbReference>
<evidence type="ECO:0000313" key="5">
    <source>
        <dbReference type="Proteomes" id="UP000632339"/>
    </source>
</evidence>
<evidence type="ECO:0000256" key="2">
    <source>
        <dbReference type="HAMAP-Rule" id="MF_00984"/>
    </source>
</evidence>
<gene>
    <name evidence="4" type="primary">ssb-1</name>
    <name evidence="4" type="ORF">GCM10010967_01450</name>
</gene>
<name>A0ABQ2HD78_9BACT</name>
<dbReference type="GO" id="GO:0003677">
    <property type="term" value="F:DNA binding"/>
    <property type="evidence" value="ECO:0007669"/>
    <property type="project" value="UniProtKB-KW"/>
</dbReference>
<protein>
    <recommendedName>
        <fullName evidence="2 3">Single-stranded DNA-binding protein</fullName>
        <shortName evidence="2">SSB</shortName>
    </recommendedName>
</protein>
<dbReference type="EMBL" id="BMLI01000001">
    <property type="protein sequence ID" value="GGM73607.1"/>
    <property type="molecule type" value="Genomic_DNA"/>
</dbReference>
<reference evidence="5" key="1">
    <citation type="journal article" date="2019" name="Int. J. Syst. Evol. Microbiol.">
        <title>The Global Catalogue of Microorganisms (GCM) 10K type strain sequencing project: providing services to taxonomists for standard genome sequencing and annotation.</title>
        <authorList>
            <consortium name="The Broad Institute Genomics Platform"/>
            <consortium name="The Broad Institute Genome Sequencing Center for Infectious Disease"/>
            <person name="Wu L."/>
            <person name="Ma J."/>
        </authorList>
    </citation>
    <scope>NUCLEOTIDE SEQUENCE [LARGE SCALE GENOMIC DNA]</scope>
    <source>
        <strain evidence="5">CGMCC 1.6375</strain>
    </source>
</reference>
<sequence length="113" mass="13126">MNSVKLIGNVGREINMREFESGKMLTFSLATDEGYTNKHNEEVKNTVWHQIVVWRELAERCETLLTTGKMVSIEGRLSYRQYINKDNKTVRKTEVTAYKVEEIARKQEAVGQE</sequence>
<evidence type="ECO:0000256" key="1">
    <source>
        <dbReference type="ARBA" id="ARBA00023125"/>
    </source>
</evidence>
<proteinExistence type="inferred from homology"/>
<comment type="caution">
    <text evidence="4">The sequence shown here is derived from an EMBL/GenBank/DDBJ whole genome shotgun (WGS) entry which is preliminary data.</text>
</comment>
<dbReference type="InterPro" id="IPR000424">
    <property type="entry name" value="Primosome_PriB/ssb"/>
</dbReference>
<keyword evidence="1 2" id="KW-0238">DNA-binding</keyword>
<dbReference type="HAMAP" id="MF_00984">
    <property type="entry name" value="SSB"/>
    <property type="match status" value="1"/>
</dbReference>